<dbReference type="EMBL" id="CP004025">
    <property type="protein sequence ID" value="AGC42955.1"/>
    <property type="molecule type" value="Genomic_DNA"/>
</dbReference>
<dbReference type="HOGENOM" id="CLU_069543_0_0_7"/>
<dbReference type="GO" id="GO:0003700">
    <property type="term" value="F:DNA-binding transcription factor activity"/>
    <property type="evidence" value="ECO:0007669"/>
    <property type="project" value="InterPro"/>
</dbReference>
<gene>
    <name evidence="7" type="ordered locus">MYSTI_01623</name>
</gene>
<dbReference type="Pfam" id="PF00392">
    <property type="entry name" value="GntR"/>
    <property type="match status" value="1"/>
</dbReference>
<dbReference type="PROSITE" id="PS50977">
    <property type="entry name" value="HTH_TETR_2"/>
    <property type="match status" value="1"/>
</dbReference>
<evidence type="ECO:0000313" key="7">
    <source>
        <dbReference type="EMBL" id="AGC42955.1"/>
    </source>
</evidence>
<keyword evidence="3" id="KW-0804">Transcription</keyword>
<dbReference type="CDD" id="cd07377">
    <property type="entry name" value="WHTH_GntR"/>
    <property type="match status" value="1"/>
</dbReference>
<dbReference type="InterPro" id="IPR009057">
    <property type="entry name" value="Homeodomain-like_sf"/>
</dbReference>
<dbReference type="Pfam" id="PF00440">
    <property type="entry name" value="TetR_N"/>
    <property type="match status" value="1"/>
</dbReference>
<evidence type="ECO:0000259" key="5">
    <source>
        <dbReference type="PROSITE" id="PS50949"/>
    </source>
</evidence>
<dbReference type="InterPro" id="IPR036388">
    <property type="entry name" value="WH-like_DNA-bd_sf"/>
</dbReference>
<evidence type="ECO:0000256" key="4">
    <source>
        <dbReference type="PROSITE-ProRule" id="PRU00335"/>
    </source>
</evidence>
<evidence type="ECO:0000313" key="8">
    <source>
        <dbReference type="Proteomes" id="UP000011131"/>
    </source>
</evidence>
<dbReference type="PANTHER" id="PTHR30055">
    <property type="entry name" value="HTH-TYPE TRANSCRIPTIONAL REGULATOR RUTR"/>
    <property type="match status" value="1"/>
</dbReference>
<name>L7U568_MYXSD</name>
<dbReference type="KEGG" id="msd:MYSTI_01623"/>
<dbReference type="Gene3D" id="1.10.10.60">
    <property type="entry name" value="Homeodomain-like"/>
    <property type="match status" value="1"/>
</dbReference>
<dbReference type="InterPro" id="IPR050109">
    <property type="entry name" value="HTH-type_TetR-like_transc_reg"/>
</dbReference>
<dbReference type="InterPro" id="IPR001647">
    <property type="entry name" value="HTH_TetR"/>
</dbReference>
<dbReference type="SMART" id="SM00345">
    <property type="entry name" value="HTH_GNTR"/>
    <property type="match status" value="1"/>
</dbReference>
<dbReference type="InterPro" id="IPR036271">
    <property type="entry name" value="Tet_transcr_reg_TetR-rel_C_sf"/>
</dbReference>
<dbReference type="InterPro" id="IPR000524">
    <property type="entry name" value="Tscrpt_reg_HTH_GntR"/>
</dbReference>
<dbReference type="Pfam" id="PF02909">
    <property type="entry name" value="TetR_C_1"/>
    <property type="match status" value="1"/>
</dbReference>
<keyword evidence="8" id="KW-1185">Reference proteome</keyword>
<dbReference type="SUPFAM" id="SSF46785">
    <property type="entry name" value="Winged helix' DNA-binding domain"/>
    <property type="match status" value="1"/>
</dbReference>
<dbReference type="PROSITE" id="PS50949">
    <property type="entry name" value="HTH_GNTR"/>
    <property type="match status" value="1"/>
</dbReference>
<dbReference type="InterPro" id="IPR036390">
    <property type="entry name" value="WH_DNA-bd_sf"/>
</dbReference>
<dbReference type="Proteomes" id="UP000011131">
    <property type="component" value="Chromosome"/>
</dbReference>
<dbReference type="STRING" id="1278073.MYSTI_01623"/>
<feature type="domain" description="HTH tetR-type" evidence="6">
    <location>
        <begin position="83"/>
        <end position="143"/>
    </location>
</feature>
<dbReference type="Gene3D" id="1.10.10.10">
    <property type="entry name" value="Winged helix-like DNA-binding domain superfamily/Winged helix DNA-binding domain"/>
    <property type="match status" value="1"/>
</dbReference>
<dbReference type="Gene3D" id="1.10.357.10">
    <property type="entry name" value="Tetracycline Repressor, domain 2"/>
    <property type="match status" value="1"/>
</dbReference>
<dbReference type="SUPFAM" id="SSF48498">
    <property type="entry name" value="Tetracyclin repressor-like, C-terminal domain"/>
    <property type="match status" value="1"/>
</dbReference>
<dbReference type="OrthoDB" id="329481at2"/>
<evidence type="ECO:0000256" key="1">
    <source>
        <dbReference type="ARBA" id="ARBA00023015"/>
    </source>
</evidence>
<organism evidence="7 8">
    <name type="scientific">Myxococcus stipitatus (strain DSM 14675 / JCM 12634 / Mx s8)</name>
    <dbReference type="NCBI Taxonomy" id="1278073"/>
    <lineage>
        <taxon>Bacteria</taxon>
        <taxon>Pseudomonadati</taxon>
        <taxon>Myxococcota</taxon>
        <taxon>Myxococcia</taxon>
        <taxon>Myxococcales</taxon>
        <taxon>Cystobacterineae</taxon>
        <taxon>Myxococcaceae</taxon>
        <taxon>Myxococcus</taxon>
    </lineage>
</organism>
<reference evidence="7 8" key="1">
    <citation type="journal article" date="2013" name="Genome Announc.">
        <title>Complete genome sequence of Myxococcus stipitatus strain DSM 14675, a fruiting myxobacterium.</title>
        <authorList>
            <person name="Huntley S."/>
            <person name="Kneip S."/>
            <person name="Treuner-Lange A."/>
            <person name="Sogaard-Andersen L."/>
        </authorList>
    </citation>
    <scope>NUCLEOTIDE SEQUENCE [LARGE SCALE GENOMIC DNA]</scope>
    <source>
        <strain evidence="8">DSM 14675 / JCM 12634 / Mx s8</strain>
    </source>
</reference>
<evidence type="ECO:0000259" key="6">
    <source>
        <dbReference type="PROSITE" id="PS50977"/>
    </source>
</evidence>
<dbReference type="PATRIC" id="fig|1278073.3.peg.1667"/>
<dbReference type="SUPFAM" id="SSF46689">
    <property type="entry name" value="Homeodomain-like"/>
    <property type="match status" value="1"/>
</dbReference>
<dbReference type="GO" id="GO:0045892">
    <property type="term" value="P:negative regulation of DNA-templated transcription"/>
    <property type="evidence" value="ECO:0007669"/>
    <property type="project" value="InterPro"/>
</dbReference>
<evidence type="ECO:0000256" key="3">
    <source>
        <dbReference type="ARBA" id="ARBA00023163"/>
    </source>
</evidence>
<feature type="DNA-binding region" description="H-T-H motif" evidence="4">
    <location>
        <begin position="106"/>
        <end position="125"/>
    </location>
</feature>
<sequence length="315" mass="34935">MGTAPYQRIVEDVKRQLHTGALQPGDRLPSTRELAKQWKVALATASHALKVLAQEGVVKALPRVGTVVAGGSSRAGATRATADSTRERIVRAAIAMADDEGLPALSIRGVASKLGMPVMSLYRYVASKEVLLVMMAEAAFADEKLPREPPPGWRAQLELAARLEWRVFKRHPWLARVVNLTRPQPQPGALAFADWVMRALQETRLPAREMMHVHILLHTFVQGIAVNLESEADAIAQTGMNDEEFMRQSQSLFRQVAMSGRFPHFAKVLTDLPTGFDLDFDELFEQGLRVWLDGLEARLAKRPQTRGPSPAHMRT</sequence>
<keyword evidence="1" id="KW-0805">Transcription regulation</keyword>
<protein>
    <submittedName>
        <fullName evidence="7">TetR family transcriptional regulator</fullName>
    </submittedName>
</protein>
<dbReference type="eggNOG" id="COG1725">
    <property type="taxonomic scope" value="Bacteria"/>
</dbReference>
<dbReference type="PANTHER" id="PTHR30055:SF151">
    <property type="entry name" value="TRANSCRIPTIONAL REGULATORY PROTEIN"/>
    <property type="match status" value="1"/>
</dbReference>
<keyword evidence="2 4" id="KW-0238">DNA-binding</keyword>
<accession>L7U568</accession>
<evidence type="ECO:0000256" key="2">
    <source>
        <dbReference type="ARBA" id="ARBA00023125"/>
    </source>
</evidence>
<feature type="domain" description="HTH gntR-type" evidence="5">
    <location>
        <begin position="3"/>
        <end position="71"/>
    </location>
</feature>
<dbReference type="GO" id="GO:0000976">
    <property type="term" value="F:transcription cis-regulatory region binding"/>
    <property type="evidence" value="ECO:0007669"/>
    <property type="project" value="TreeGrafter"/>
</dbReference>
<proteinExistence type="predicted"/>
<dbReference type="AlphaFoldDB" id="L7U568"/>
<dbReference type="RefSeq" id="WP_015347217.1">
    <property type="nucleotide sequence ID" value="NC_020126.1"/>
</dbReference>
<dbReference type="InterPro" id="IPR004111">
    <property type="entry name" value="Repressor_TetR_C"/>
</dbReference>